<organism evidence="2 3">
    <name type="scientific">Ruminococcus flavefaciens</name>
    <dbReference type="NCBI Taxonomy" id="1265"/>
    <lineage>
        <taxon>Bacteria</taxon>
        <taxon>Bacillati</taxon>
        <taxon>Bacillota</taxon>
        <taxon>Clostridia</taxon>
        <taxon>Eubacteriales</taxon>
        <taxon>Oscillospiraceae</taxon>
        <taxon>Ruminococcus</taxon>
    </lineage>
</organism>
<evidence type="ECO:0000313" key="3">
    <source>
        <dbReference type="Proteomes" id="UP000245720"/>
    </source>
</evidence>
<evidence type="ECO:0000256" key="1">
    <source>
        <dbReference type="SAM" id="MobiDB-lite"/>
    </source>
</evidence>
<feature type="region of interest" description="Disordered" evidence="1">
    <location>
        <begin position="100"/>
        <end position="167"/>
    </location>
</feature>
<dbReference type="RefSeq" id="WP_181380358.1">
    <property type="nucleotide sequence ID" value="NZ_QGDI01000018.1"/>
</dbReference>
<comment type="caution">
    <text evidence="2">The sequence shown here is derived from an EMBL/GenBank/DDBJ whole genome shotgun (WGS) entry which is preliminary data.</text>
</comment>
<feature type="compositionally biased region" description="Acidic residues" evidence="1">
    <location>
        <begin position="114"/>
        <end position="167"/>
    </location>
</feature>
<dbReference type="AlphaFoldDB" id="A0A315XT42"/>
<protein>
    <submittedName>
        <fullName evidence="2">Uncharacterized protein</fullName>
    </submittedName>
</protein>
<reference evidence="2 3" key="1">
    <citation type="submission" date="2018-05" db="EMBL/GenBank/DDBJ databases">
        <title>The Hungate 1000. A catalogue of reference genomes from the rumen microbiome.</title>
        <authorList>
            <person name="Kelly W."/>
        </authorList>
    </citation>
    <scope>NUCLEOTIDE SEQUENCE [LARGE SCALE GENOMIC DNA]</scope>
    <source>
        <strain evidence="2 3">SAb67</strain>
    </source>
</reference>
<name>A0A315XT42_RUMFL</name>
<evidence type="ECO:0000313" key="2">
    <source>
        <dbReference type="EMBL" id="PWJ09903.1"/>
    </source>
</evidence>
<dbReference type="EMBL" id="QGDI01000018">
    <property type="protein sequence ID" value="PWJ09903.1"/>
    <property type="molecule type" value="Genomic_DNA"/>
</dbReference>
<dbReference type="Proteomes" id="UP000245720">
    <property type="component" value="Unassembled WGS sequence"/>
</dbReference>
<accession>A0A315XT42</accession>
<gene>
    <name evidence="2" type="ORF">IE37_03337</name>
</gene>
<proteinExistence type="predicted"/>
<sequence length="167" mass="19648">MSETEKKGITVKIDADLHAQVRQYIEANGITMAEFVSKALDDELHPKTIIKEEKYMGNMRTMAFQVPEDLFLQIKDYLDRHHMTQKQFVLGLIQDELDRDYEEQQAMAEKQQSEDEPDEDEDEELDENEDEDLSEEDEESEDEDEDEDLDESEDPEESEDEEISMDM</sequence>